<dbReference type="GO" id="GO:0016788">
    <property type="term" value="F:hydrolase activity, acting on ester bonds"/>
    <property type="evidence" value="ECO:0007669"/>
    <property type="project" value="TreeGrafter"/>
</dbReference>
<dbReference type="PANTHER" id="PTHR40841">
    <property type="entry name" value="SIDEROPHORE TRIACETYLFUSARININE C ESTERASE"/>
    <property type="match status" value="1"/>
</dbReference>
<comment type="similarity">
    <text evidence="1">Belongs to the esterase D family.</text>
</comment>
<gene>
    <name evidence="3" type="ORF">SAMN05192583_3319</name>
</gene>
<sequence>MLLRSGPQPDRAAAVPVVSARVVLPALLLAAGAAPALPAQERAVSPAPYTLPNSAVFVINSAAAESYTISVAWPDGAPPAAGWPVLYVLDGEDNFAIAAVTARRLAHAGARSGVEAGVVVGIDAGPLARRVRDYTPATPGWTIPAGRPASGLATGGGEAFLDLIATRVQPAIRARWRVDATRDTLLGHSFGAVLALHAALTRPALFDHVVAVSPSTWFGDDLLTREATAAPSRAAALIAEGDGGDAAAALATRMAGARFLALPGQSHGTTMLAAMAPAVTFAFGNSAQ</sequence>
<dbReference type="OrthoDB" id="5523653at2"/>
<dbReference type="Pfam" id="PF00756">
    <property type="entry name" value="Esterase"/>
    <property type="match status" value="1"/>
</dbReference>
<keyword evidence="2" id="KW-0378">Hydrolase</keyword>
<evidence type="ECO:0000313" key="3">
    <source>
        <dbReference type="EMBL" id="SEN68970.1"/>
    </source>
</evidence>
<dbReference type="Gene3D" id="3.40.50.1820">
    <property type="entry name" value="alpha/beta hydrolase"/>
    <property type="match status" value="1"/>
</dbReference>
<dbReference type="InterPro" id="IPR029058">
    <property type="entry name" value="AB_hydrolase_fold"/>
</dbReference>
<evidence type="ECO:0000256" key="1">
    <source>
        <dbReference type="ARBA" id="ARBA00005622"/>
    </source>
</evidence>
<evidence type="ECO:0000256" key="2">
    <source>
        <dbReference type="ARBA" id="ARBA00022801"/>
    </source>
</evidence>
<keyword evidence="4" id="KW-1185">Reference proteome</keyword>
<dbReference type="SUPFAM" id="SSF53474">
    <property type="entry name" value="alpha/beta-Hydrolases"/>
    <property type="match status" value="1"/>
</dbReference>
<proteinExistence type="inferred from homology"/>
<dbReference type="Proteomes" id="UP000199206">
    <property type="component" value="Unassembled WGS sequence"/>
</dbReference>
<organism evidence="3 4">
    <name type="scientific">Sphingomonas gellani</name>
    <dbReference type="NCBI Taxonomy" id="1166340"/>
    <lineage>
        <taxon>Bacteria</taxon>
        <taxon>Pseudomonadati</taxon>
        <taxon>Pseudomonadota</taxon>
        <taxon>Alphaproteobacteria</taxon>
        <taxon>Sphingomonadales</taxon>
        <taxon>Sphingomonadaceae</taxon>
        <taxon>Sphingomonas</taxon>
    </lineage>
</organism>
<protein>
    <recommendedName>
        <fullName evidence="5">Esterase</fullName>
    </recommendedName>
</protein>
<evidence type="ECO:0000313" key="4">
    <source>
        <dbReference type="Proteomes" id="UP000199206"/>
    </source>
</evidence>
<dbReference type="InterPro" id="IPR052558">
    <property type="entry name" value="Siderophore_Hydrolase_D"/>
</dbReference>
<dbReference type="EMBL" id="FOCF01000010">
    <property type="protein sequence ID" value="SEN68970.1"/>
    <property type="molecule type" value="Genomic_DNA"/>
</dbReference>
<dbReference type="STRING" id="1166340.SAMN05192583_3319"/>
<accession>A0A1H8IJB2</accession>
<dbReference type="InterPro" id="IPR000801">
    <property type="entry name" value="Esterase-like"/>
</dbReference>
<reference evidence="4" key="1">
    <citation type="submission" date="2016-10" db="EMBL/GenBank/DDBJ databases">
        <authorList>
            <person name="Varghese N."/>
            <person name="Submissions S."/>
        </authorList>
    </citation>
    <scope>NUCLEOTIDE SEQUENCE [LARGE SCALE GENOMIC DNA]</scope>
    <source>
        <strain evidence="4">S6-262</strain>
    </source>
</reference>
<dbReference type="PANTHER" id="PTHR40841:SF2">
    <property type="entry name" value="SIDEROPHORE-DEGRADING ESTERASE (EUROFUNG)"/>
    <property type="match status" value="1"/>
</dbReference>
<name>A0A1H8IJB2_9SPHN</name>
<dbReference type="AlphaFoldDB" id="A0A1H8IJB2"/>
<evidence type="ECO:0008006" key="5">
    <source>
        <dbReference type="Google" id="ProtNLM"/>
    </source>
</evidence>